<keyword evidence="13" id="KW-0482">Metalloprotease</keyword>
<feature type="binding site" description="in inhibited form" evidence="21">
    <location>
        <position position="46"/>
    </location>
    <ligand>
        <name>Zn(2+)</name>
        <dbReference type="ChEBI" id="CHEBI:29105"/>
        <label>2</label>
        <note>catalytic</note>
    </ligand>
</feature>
<comment type="cofactor">
    <cofactor evidence="21">
        <name>Ca(2+)</name>
        <dbReference type="ChEBI" id="CHEBI:29108"/>
    </cofactor>
    <text evidence="21">Can bind about 5 Ca(2+) ions per subunit.</text>
</comment>
<evidence type="ECO:0000256" key="24">
    <source>
        <dbReference type="SAM" id="MobiDB-lite"/>
    </source>
</evidence>
<keyword evidence="10" id="KW-0378">Hydrolase</keyword>
<evidence type="ECO:0000256" key="19">
    <source>
        <dbReference type="PIRSR" id="PIRSR001191-1"/>
    </source>
</evidence>
<dbReference type="SMART" id="SM00235">
    <property type="entry name" value="ZnMc"/>
    <property type="match status" value="1"/>
</dbReference>
<evidence type="ECO:0000313" key="27">
    <source>
        <dbReference type="Proteomes" id="UP000694680"/>
    </source>
</evidence>
<evidence type="ECO:0000256" key="10">
    <source>
        <dbReference type="ARBA" id="ARBA00022801"/>
    </source>
</evidence>
<evidence type="ECO:0000313" key="26">
    <source>
        <dbReference type="Ensembl" id="ENSGWIP00000022871.1"/>
    </source>
</evidence>
<feature type="region of interest" description="Disordered" evidence="24">
    <location>
        <begin position="362"/>
        <end position="392"/>
    </location>
</feature>
<feature type="repeat" description="Hemopexin" evidence="23">
    <location>
        <begin position="328"/>
        <end position="377"/>
    </location>
</feature>
<dbReference type="PANTHER" id="PTHR10201">
    <property type="entry name" value="MATRIX METALLOPROTEINASE"/>
    <property type="match status" value="1"/>
</dbReference>
<comment type="subcellular location">
    <subcellularLocation>
        <location evidence="1">Secreted</location>
        <location evidence="1">Extracellular space</location>
        <location evidence="1">Extracellular matrix</location>
    </subcellularLocation>
</comment>
<dbReference type="GO" id="GO:0008270">
    <property type="term" value="F:zinc ion binding"/>
    <property type="evidence" value="ECO:0007669"/>
    <property type="project" value="InterPro"/>
</dbReference>
<keyword evidence="15" id="KW-0865">Zymogen</keyword>
<dbReference type="InterPro" id="IPR002477">
    <property type="entry name" value="Peptidoglycan-bd-like"/>
</dbReference>
<feature type="active site" evidence="19">
    <location>
        <position position="173"/>
    </location>
</feature>
<evidence type="ECO:0000256" key="1">
    <source>
        <dbReference type="ARBA" id="ARBA00004498"/>
    </source>
</evidence>
<evidence type="ECO:0000256" key="22">
    <source>
        <dbReference type="PIRSR" id="PIRSR621190-4"/>
    </source>
</evidence>
<evidence type="ECO:0000256" key="4">
    <source>
        <dbReference type="ARBA" id="ARBA00022525"/>
    </source>
</evidence>
<feature type="modified residue" description="Phosphotyrosine; by PKDCC" evidence="22">
    <location>
        <position position="315"/>
    </location>
</feature>
<dbReference type="Gene3D" id="2.110.10.10">
    <property type="entry name" value="Hemopexin-like domain"/>
    <property type="match status" value="1"/>
</dbReference>
<evidence type="ECO:0000256" key="7">
    <source>
        <dbReference type="ARBA" id="ARBA00022723"/>
    </source>
</evidence>
<dbReference type="InterPro" id="IPR033739">
    <property type="entry name" value="M10A_MMP"/>
</dbReference>
<dbReference type="PROSITE" id="PS51642">
    <property type="entry name" value="HEMOPEXIN_2"/>
    <property type="match status" value="3"/>
</dbReference>
<keyword evidence="16" id="KW-1015">Disulfide bond</keyword>
<dbReference type="GO" id="GO:0031012">
    <property type="term" value="C:extracellular matrix"/>
    <property type="evidence" value="ECO:0007669"/>
    <property type="project" value="InterPro"/>
</dbReference>
<dbReference type="InterPro" id="IPR006026">
    <property type="entry name" value="Peptidase_Metallo"/>
</dbReference>
<evidence type="ECO:0000256" key="18">
    <source>
        <dbReference type="ARBA" id="ARBA00031807"/>
    </source>
</evidence>
<dbReference type="FunFam" id="3.40.390.10:FF:000007">
    <property type="entry name" value="Collagenase 3"/>
    <property type="match status" value="1"/>
</dbReference>
<evidence type="ECO:0000256" key="6">
    <source>
        <dbReference type="ARBA" id="ARBA00022670"/>
    </source>
</evidence>
<dbReference type="PRINTS" id="PR00138">
    <property type="entry name" value="MATRIXIN"/>
</dbReference>
<protein>
    <recommendedName>
        <fullName evidence="3">Collagenase 3</fullName>
    </recommendedName>
    <alternativeName>
        <fullName evidence="18">Matrix metalloproteinase-13</fullName>
    </alternativeName>
</protein>
<evidence type="ECO:0000256" key="5">
    <source>
        <dbReference type="ARBA" id="ARBA00022530"/>
    </source>
</evidence>
<evidence type="ECO:0000256" key="15">
    <source>
        <dbReference type="ARBA" id="ARBA00023145"/>
    </source>
</evidence>
<feature type="binding site" evidence="20">
    <location>
        <position position="172"/>
    </location>
    <ligand>
        <name>Zn(2+)</name>
        <dbReference type="ChEBI" id="CHEBI:29105"/>
        <label>2</label>
        <note>catalytic</note>
    </ligand>
</feature>
<keyword evidence="12 21" id="KW-0106">Calcium</keyword>
<feature type="binding site" evidence="21">
    <location>
        <position position="152"/>
    </location>
    <ligand>
        <name>Ca(2+)</name>
        <dbReference type="ChEBI" id="CHEBI:29108"/>
        <label>3</label>
    </ligand>
</feature>
<dbReference type="SUPFAM" id="SSF50923">
    <property type="entry name" value="Hemopexin-like domain"/>
    <property type="match status" value="1"/>
</dbReference>
<organism evidence="26 27">
    <name type="scientific">Gouania willdenowi</name>
    <name type="common">Blunt-snouted clingfish</name>
    <name type="synonym">Lepadogaster willdenowi</name>
    <dbReference type="NCBI Taxonomy" id="441366"/>
    <lineage>
        <taxon>Eukaryota</taxon>
        <taxon>Metazoa</taxon>
        <taxon>Chordata</taxon>
        <taxon>Craniata</taxon>
        <taxon>Vertebrata</taxon>
        <taxon>Euteleostomi</taxon>
        <taxon>Actinopterygii</taxon>
        <taxon>Neopterygii</taxon>
        <taxon>Teleostei</taxon>
        <taxon>Neoteleostei</taxon>
        <taxon>Acanthomorphata</taxon>
        <taxon>Ovalentaria</taxon>
        <taxon>Blenniimorphae</taxon>
        <taxon>Blenniiformes</taxon>
        <taxon>Gobiesocoidei</taxon>
        <taxon>Gobiesocidae</taxon>
        <taxon>Gobiesocinae</taxon>
        <taxon>Gouania</taxon>
    </lineage>
</organism>
<feature type="binding site" evidence="21">
    <location>
        <position position="148"/>
    </location>
    <ligand>
        <name>Ca(2+)</name>
        <dbReference type="ChEBI" id="CHEBI:29108"/>
        <label>2</label>
    </ligand>
</feature>
<keyword evidence="11 20" id="KW-0862">Zinc</keyword>
<dbReference type="GO" id="GO:0005615">
    <property type="term" value="C:extracellular space"/>
    <property type="evidence" value="ECO:0007669"/>
    <property type="project" value="TreeGrafter"/>
</dbReference>
<keyword evidence="7 20" id="KW-0479">Metal-binding</keyword>
<feature type="binding site" evidence="21">
    <location>
        <position position="190"/>
    </location>
    <ligand>
        <name>Zn(2+)</name>
        <dbReference type="ChEBI" id="CHEBI:29105"/>
        <label>2</label>
        <note>catalytic</note>
    </ligand>
</feature>
<evidence type="ECO:0000256" key="20">
    <source>
        <dbReference type="PIRSR" id="PIRSR001191-2"/>
    </source>
</evidence>
<keyword evidence="6" id="KW-0645">Protease</keyword>
<keyword evidence="8" id="KW-0732">Signal</keyword>
<dbReference type="AlphaFoldDB" id="A0A8C5EK65"/>
<evidence type="ECO:0000256" key="2">
    <source>
        <dbReference type="ARBA" id="ARBA00010370"/>
    </source>
</evidence>
<gene>
    <name evidence="26" type="primary">mmp13b</name>
</gene>
<feature type="binding site" evidence="21">
    <location>
        <position position="155"/>
    </location>
    <ligand>
        <name>Ca(2+)</name>
        <dbReference type="ChEBI" id="CHEBI:29108"/>
        <label>3</label>
    </ligand>
</feature>
<feature type="binding site" evidence="21">
    <location>
        <position position="78"/>
    </location>
    <ligand>
        <name>Ca(2+)</name>
        <dbReference type="ChEBI" id="CHEBI:29108"/>
        <label>1</label>
    </ligand>
</feature>
<dbReference type="Pfam" id="PF00045">
    <property type="entry name" value="Hemopexin"/>
    <property type="match status" value="3"/>
</dbReference>
<dbReference type="Pfam" id="PF01471">
    <property type="entry name" value="PG_binding_1"/>
    <property type="match status" value="1"/>
</dbReference>
<comment type="similarity">
    <text evidence="2">Belongs to the peptidase M10A family.</text>
</comment>
<dbReference type="InterPro" id="IPR000585">
    <property type="entry name" value="Hemopexin-like_dom"/>
</dbReference>
<feature type="binding site" evidence="21">
    <location>
        <position position="240"/>
    </location>
    <ligand>
        <name>Ca(2+)</name>
        <dbReference type="ChEBI" id="CHEBI:29108"/>
        <label>4</label>
    </ligand>
</feature>
<evidence type="ECO:0000256" key="14">
    <source>
        <dbReference type="ARBA" id="ARBA00023105"/>
    </source>
</evidence>
<reference evidence="26" key="2">
    <citation type="submission" date="2025-08" db="UniProtKB">
        <authorList>
            <consortium name="Ensembl"/>
        </authorList>
    </citation>
    <scope>IDENTIFICATION</scope>
</reference>
<evidence type="ECO:0000256" key="8">
    <source>
        <dbReference type="ARBA" id="ARBA00022729"/>
    </source>
</evidence>
<evidence type="ECO:0000256" key="17">
    <source>
        <dbReference type="ARBA" id="ARBA00023180"/>
    </source>
</evidence>
<accession>A0A8C5EK65</accession>
<dbReference type="Ensembl" id="ENSGWIT00000025070.1">
    <property type="protein sequence ID" value="ENSGWIP00000022871.1"/>
    <property type="gene ID" value="ENSGWIG00000011806.1"/>
</dbReference>
<feature type="binding site" evidence="21">
    <location>
        <position position="286"/>
    </location>
    <ligand>
        <name>Ca(2+)</name>
        <dbReference type="ChEBI" id="CHEBI:29108"/>
        <label>5</label>
    </ligand>
</feature>
<dbReference type="Proteomes" id="UP000694680">
    <property type="component" value="Chromosome 13"/>
</dbReference>
<dbReference type="CDD" id="cd04278">
    <property type="entry name" value="ZnMc_MMP"/>
    <property type="match status" value="1"/>
</dbReference>
<feature type="binding site" evidence="20">
    <location>
        <position position="182"/>
    </location>
    <ligand>
        <name>Zn(2+)</name>
        <dbReference type="ChEBI" id="CHEBI:29105"/>
        <label>2</label>
        <note>catalytic</note>
    </ligand>
</feature>
<proteinExistence type="inferred from homology"/>
<dbReference type="GO" id="GO:0006508">
    <property type="term" value="P:proteolysis"/>
    <property type="evidence" value="ECO:0007669"/>
    <property type="project" value="UniProtKB-KW"/>
</dbReference>
<dbReference type="PIRSF" id="PIRSF001191">
    <property type="entry name" value="Peptidase_M10A_matrix"/>
    <property type="match status" value="1"/>
</dbReference>
<feature type="binding site" evidence="21">
    <location>
        <position position="334"/>
    </location>
    <ligand>
        <name>Ca(2+)</name>
        <dbReference type="ChEBI" id="CHEBI:29108"/>
        <label>5</label>
    </ligand>
</feature>
<feature type="binding site" evidence="21">
    <location>
        <position position="155"/>
    </location>
    <ligand>
        <name>Ca(2+)</name>
        <dbReference type="ChEBI" id="CHEBI:29108"/>
        <label>1</label>
    </ligand>
</feature>
<dbReference type="GO" id="GO:0030198">
    <property type="term" value="P:extracellular matrix organization"/>
    <property type="evidence" value="ECO:0007669"/>
    <property type="project" value="TreeGrafter"/>
</dbReference>
<keyword evidence="14" id="KW-0177">Collagen degradation</keyword>
<feature type="domain" description="Peptidase metallopeptidase" evidence="25">
    <location>
        <begin position="59"/>
        <end position="216"/>
    </location>
</feature>
<evidence type="ECO:0000256" key="11">
    <source>
        <dbReference type="ARBA" id="ARBA00022833"/>
    </source>
</evidence>
<feature type="binding site" evidence="21">
    <location>
        <position position="137"/>
    </location>
    <ligand>
        <name>Zn(2+)</name>
        <dbReference type="ChEBI" id="CHEBI:29105"/>
        <label>1</label>
    </ligand>
</feature>
<feature type="binding site" evidence="21">
    <location>
        <position position="122"/>
    </location>
    <ligand>
        <name>Zn(2+)</name>
        <dbReference type="ChEBI" id="CHEBI:29105"/>
        <label>1</label>
    </ligand>
</feature>
<reference evidence="26" key="1">
    <citation type="submission" date="2020-06" db="EMBL/GenBank/DDBJ databases">
        <authorList>
            <consortium name="Wellcome Sanger Institute Data Sharing"/>
        </authorList>
    </citation>
    <scope>NUCLEOTIDE SEQUENCE [LARGE SCALE GENOMIC DNA]</scope>
</reference>
<evidence type="ECO:0000256" key="12">
    <source>
        <dbReference type="ARBA" id="ARBA00022837"/>
    </source>
</evidence>
<keyword evidence="5" id="KW-0272">Extracellular matrix</keyword>
<evidence type="ECO:0000256" key="9">
    <source>
        <dbReference type="ARBA" id="ARBA00022737"/>
    </source>
</evidence>
<dbReference type="InterPro" id="IPR036375">
    <property type="entry name" value="Hemopexin-like_dom_sf"/>
</dbReference>
<dbReference type="PROSITE" id="PS00024">
    <property type="entry name" value="HEMOPEXIN"/>
    <property type="match status" value="1"/>
</dbReference>
<keyword evidence="4" id="KW-0964">Secreted</keyword>
<feature type="binding site" evidence="21">
    <location>
        <position position="134"/>
    </location>
    <ligand>
        <name>Ca(2+)</name>
        <dbReference type="ChEBI" id="CHEBI:29108"/>
        <label>3</label>
    </ligand>
</feature>
<dbReference type="InterPro" id="IPR021190">
    <property type="entry name" value="Pept_M10A"/>
</dbReference>
<dbReference type="Pfam" id="PF00413">
    <property type="entry name" value="Peptidase_M10"/>
    <property type="match status" value="1"/>
</dbReference>
<sequence length="443" mass="50284">PAGLQGRQTTYGAFQTKIKEMQKFFKLEVTGNLDDNTLGVMQLARCGVPDIGEYNHFPRHLKWKNNIVTFRIVNYTPDLKKSDVDKAMRNALNVWSDVTPLTFKKLYNGNADIMISFGSHEHGDYNPFDGPNGLLAHAYPPGEGMGGDTHFDEDEQWTKDSSAYNLFIVAAHELGHALGMSHSSDPGALMYPVYAYSTGYPLAEDDIEGIQALYGPNPDHKKVKPKPVAPDKCDPKLSFDAVTELRGETIIFKDRFYWRLHPQMPEPEQTLIKSTWPSIPKKVDAAYENPERDVVTIFSGIRMWALNGYNLVDGYPKYIHKLGLPKTIRKIDAAVYIKDTGKTLLFTDEEYWRYCIKNTPNSNPLTPNPKGDKNKQNGSKHIQNKKKPHKNDRRKILQNPLFFPQLIFRLITMLNADINVENVALKLENLIFLLPAVIEVAHL</sequence>
<keyword evidence="17" id="KW-0325">Glycoprotein</keyword>
<evidence type="ECO:0000256" key="13">
    <source>
        <dbReference type="ARBA" id="ARBA00023049"/>
    </source>
</evidence>
<evidence type="ECO:0000259" key="25">
    <source>
        <dbReference type="SMART" id="SM00235"/>
    </source>
</evidence>
<dbReference type="InterPro" id="IPR001818">
    <property type="entry name" value="Pept_M10_metallopeptidase"/>
</dbReference>
<dbReference type="SMART" id="SM00120">
    <property type="entry name" value="HX"/>
    <property type="match status" value="3"/>
</dbReference>
<dbReference type="CDD" id="cd00094">
    <property type="entry name" value="HX"/>
    <property type="match status" value="1"/>
</dbReference>
<dbReference type="InterPro" id="IPR024079">
    <property type="entry name" value="MetalloPept_cat_dom_sf"/>
</dbReference>
<evidence type="ECO:0000256" key="23">
    <source>
        <dbReference type="PROSITE-ProRule" id="PRU01011"/>
    </source>
</evidence>
<dbReference type="InterPro" id="IPR018487">
    <property type="entry name" value="Hemopexin-like_repeat"/>
</dbReference>
<feature type="binding site" evidence="21">
    <location>
        <position position="112"/>
    </location>
    <ligand>
        <name>Ca(2+)</name>
        <dbReference type="ChEBI" id="CHEBI:29108"/>
        <label>2</label>
    </ligand>
</feature>
<feature type="compositionally biased region" description="Basic residues" evidence="24">
    <location>
        <begin position="382"/>
        <end position="392"/>
    </location>
</feature>
<dbReference type="InterPro" id="IPR018486">
    <property type="entry name" value="Hemopexin_CS"/>
</dbReference>
<keyword evidence="9" id="KW-0677">Repeat</keyword>
<evidence type="ECO:0000256" key="16">
    <source>
        <dbReference type="ARBA" id="ARBA00023157"/>
    </source>
</evidence>
<feature type="repeat" description="Hemopexin" evidence="23">
    <location>
        <begin position="230"/>
        <end position="279"/>
    </location>
</feature>
<dbReference type="FunFam" id="2.110.10.10:FF:000002">
    <property type="entry name" value="Matrix metallopeptidase 3"/>
    <property type="match status" value="1"/>
</dbReference>
<feature type="binding site" evidence="21">
    <location>
        <position position="146"/>
    </location>
    <ligand>
        <name>Ca(2+)</name>
        <dbReference type="ChEBI" id="CHEBI:29108"/>
        <label>2</label>
    </ligand>
</feature>
<evidence type="ECO:0000256" key="21">
    <source>
        <dbReference type="PIRSR" id="PIRSR621190-2"/>
    </source>
</evidence>
<dbReference type="SUPFAM" id="SSF55486">
    <property type="entry name" value="Metalloproteases ('zincins'), catalytic domain"/>
    <property type="match status" value="1"/>
</dbReference>
<dbReference type="PANTHER" id="PTHR10201:SF165">
    <property type="entry name" value="COLLAGENASE 3"/>
    <property type="match status" value="1"/>
</dbReference>
<reference evidence="26" key="3">
    <citation type="submission" date="2025-09" db="UniProtKB">
        <authorList>
            <consortium name="Ensembl"/>
        </authorList>
    </citation>
    <scope>IDENTIFICATION</scope>
</reference>
<feature type="binding site" evidence="20">
    <location>
        <position position="176"/>
    </location>
    <ligand>
        <name>Zn(2+)</name>
        <dbReference type="ChEBI" id="CHEBI:29105"/>
        <label>2</label>
        <note>catalytic</note>
    </ligand>
</feature>
<comment type="cofactor">
    <cofactor evidence="21">
        <name>Zn(2+)</name>
        <dbReference type="ChEBI" id="CHEBI:29105"/>
    </cofactor>
    <text evidence="21">Binds 2 Zn(2+) ions per subunit.</text>
</comment>
<feature type="binding site" evidence="21">
    <location>
        <position position="284"/>
    </location>
    <ligand>
        <name>Ca(2+)</name>
        <dbReference type="ChEBI" id="CHEBI:29108"/>
        <label>4</label>
    </ligand>
</feature>
<dbReference type="GO" id="GO:0004222">
    <property type="term" value="F:metalloendopeptidase activity"/>
    <property type="evidence" value="ECO:0007669"/>
    <property type="project" value="InterPro"/>
</dbReference>
<dbReference type="GO" id="GO:0030574">
    <property type="term" value="P:collagen catabolic process"/>
    <property type="evidence" value="ECO:0007669"/>
    <property type="project" value="UniProtKB-KW"/>
</dbReference>
<name>A0A8C5EK65_GOUWI</name>
<feature type="binding site" evidence="21">
    <location>
        <position position="150"/>
    </location>
    <ligand>
        <name>Zn(2+)</name>
        <dbReference type="ChEBI" id="CHEBI:29105"/>
        <label>1</label>
    </ligand>
</feature>
<feature type="binding site" evidence="21">
    <location>
        <position position="130"/>
    </location>
    <ligand>
        <name>Ca(2+)</name>
        <dbReference type="ChEBI" id="CHEBI:29108"/>
        <label>3</label>
    </ligand>
</feature>
<feature type="binding site" evidence="21">
    <location>
        <position position="124"/>
    </location>
    <ligand>
        <name>Zn(2+)</name>
        <dbReference type="ChEBI" id="CHEBI:29105"/>
        <label>1</label>
    </ligand>
</feature>
<feature type="repeat" description="Hemopexin" evidence="23">
    <location>
        <begin position="280"/>
        <end position="326"/>
    </location>
</feature>
<evidence type="ECO:0000256" key="3">
    <source>
        <dbReference type="ARBA" id="ARBA00018037"/>
    </source>
</evidence>
<feature type="binding site" evidence="21">
    <location>
        <position position="129"/>
    </location>
    <ligand>
        <name>Ca(2+)</name>
        <dbReference type="ChEBI" id="CHEBI:29108"/>
        <label>3</label>
    </ligand>
</feature>
<keyword evidence="27" id="KW-1185">Reference proteome</keyword>
<dbReference type="InterPro" id="IPR036365">
    <property type="entry name" value="PGBD-like_sf"/>
</dbReference>
<dbReference type="SUPFAM" id="SSF47090">
    <property type="entry name" value="PGBD-like"/>
    <property type="match status" value="1"/>
</dbReference>
<dbReference type="Gene3D" id="3.40.390.10">
    <property type="entry name" value="Collagenase (Catalytic Domain)"/>
    <property type="match status" value="1"/>
</dbReference>